<dbReference type="RefSeq" id="XP_002674377.1">
    <property type="nucleotide sequence ID" value="XM_002674331.1"/>
</dbReference>
<organism evidence="2">
    <name type="scientific">Naegleria gruberi</name>
    <name type="common">Amoeba</name>
    <dbReference type="NCBI Taxonomy" id="5762"/>
    <lineage>
        <taxon>Eukaryota</taxon>
        <taxon>Discoba</taxon>
        <taxon>Heterolobosea</taxon>
        <taxon>Tetramitia</taxon>
        <taxon>Eutetramitia</taxon>
        <taxon>Vahlkampfiidae</taxon>
        <taxon>Naegleria</taxon>
    </lineage>
</organism>
<dbReference type="VEuPathDB" id="AmoebaDB:NAEGRDRAFT_70447"/>
<dbReference type="Gene3D" id="3.60.21.10">
    <property type="match status" value="1"/>
</dbReference>
<dbReference type="PANTHER" id="PTHR12905">
    <property type="entry name" value="METALLOPHOSPHOESTERASE"/>
    <property type="match status" value="1"/>
</dbReference>
<dbReference type="SUPFAM" id="SSF56300">
    <property type="entry name" value="Metallo-dependent phosphatases"/>
    <property type="match status" value="1"/>
</dbReference>
<dbReference type="InterPro" id="IPR051693">
    <property type="entry name" value="UPF0046_metallophosphoest"/>
</dbReference>
<dbReference type="GeneID" id="8851268"/>
<name>D2VNC5_NAEGR</name>
<dbReference type="AlphaFoldDB" id="D2VNC5"/>
<dbReference type="Proteomes" id="UP000006671">
    <property type="component" value="Unassembled WGS sequence"/>
</dbReference>
<gene>
    <name evidence="1" type="ORF">NAEGRDRAFT_70447</name>
</gene>
<dbReference type="PANTHER" id="PTHR12905:SF0">
    <property type="entry name" value="CALCINEURIN-LIKE PHOSPHOESTERASE DOMAIN-CONTAINING PROTEIN"/>
    <property type="match status" value="1"/>
</dbReference>
<protein>
    <submittedName>
        <fullName evidence="1">Predicted protein</fullName>
    </submittedName>
</protein>
<reference evidence="1 2" key="1">
    <citation type="journal article" date="2010" name="Cell">
        <title>The genome of Naegleria gruberi illuminates early eukaryotic versatility.</title>
        <authorList>
            <person name="Fritz-Laylin L.K."/>
            <person name="Prochnik S.E."/>
            <person name="Ginger M.L."/>
            <person name="Dacks J.B."/>
            <person name="Carpenter M.L."/>
            <person name="Field M.C."/>
            <person name="Kuo A."/>
            <person name="Paredez A."/>
            <person name="Chapman J."/>
            <person name="Pham J."/>
            <person name="Shu S."/>
            <person name="Neupane R."/>
            <person name="Cipriano M."/>
            <person name="Mancuso J."/>
            <person name="Tu H."/>
            <person name="Salamov A."/>
            <person name="Lindquist E."/>
            <person name="Shapiro H."/>
            <person name="Lucas S."/>
            <person name="Grigoriev I.V."/>
            <person name="Cande W.Z."/>
            <person name="Fulton C."/>
            <person name="Rokhsar D.S."/>
            <person name="Dawson S.C."/>
        </authorList>
    </citation>
    <scope>NUCLEOTIDE SEQUENCE [LARGE SCALE GENOMIC DNA]</scope>
    <source>
        <strain evidence="1 2">NEG-M</strain>
    </source>
</reference>
<dbReference type="OrthoDB" id="630188at2759"/>
<dbReference type="EMBL" id="GG738884">
    <property type="protein sequence ID" value="EFC41633.1"/>
    <property type="molecule type" value="Genomic_DNA"/>
</dbReference>
<dbReference type="InterPro" id="IPR029052">
    <property type="entry name" value="Metallo-depent_PP-like"/>
</dbReference>
<accession>D2VNC5</accession>
<dbReference type="KEGG" id="ngr:NAEGRDRAFT_70447"/>
<keyword evidence="2" id="KW-1185">Reference proteome</keyword>
<proteinExistence type="predicted"/>
<dbReference type="InParanoid" id="D2VNC5"/>
<evidence type="ECO:0000313" key="2">
    <source>
        <dbReference type="Proteomes" id="UP000006671"/>
    </source>
</evidence>
<evidence type="ECO:0000313" key="1">
    <source>
        <dbReference type="EMBL" id="EFC41633.1"/>
    </source>
</evidence>
<sequence>MTGYDSDAQSDWSTLTKPVLKGEKKVDILMTHQPPYFKEISNRFFRRGSKSLREAIETVKPTINLFGHNHDIYGVKYSSDYDLKNQIDTTFISACSLDSHENARKVIVFDYPINK</sequence>